<accession>A0ABR4N9F0</accession>
<evidence type="ECO:0000256" key="1">
    <source>
        <dbReference type="ARBA" id="ARBA00022741"/>
    </source>
</evidence>
<dbReference type="InterPro" id="IPR044672">
    <property type="entry name" value="MOCS2A"/>
</dbReference>
<dbReference type="Gene3D" id="3.10.20.30">
    <property type="match status" value="1"/>
</dbReference>
<evidence type="ECO:0000313" key="2">
    <source>
        <dbReference type="EMBL" id="KAL2916079.1"/>
    </source>
</evidence>
<dbReference type="Proteomes" id="UP001527925">
    <property type="component" value="Unassembled WGS sequence"/>
</dbReference>
<protein>
    <recommendedName>
        <fullName evidence="4">Molybdopterin synthase sulfur carrier subunit</fullName>
    </recommendedName>
</protein>
<dbReference type="CDD" id="cd00754">
    <property type="entry name" value="Ubl_MoaD"/>
    <property type="match status" value="1"/>
</dbReference>
<dbReference type="PANTHER" id="PTHR33359">
    <property type="entry name" value="MOLYBDOPTERIN SYNTHASE SULFUR CARRIER SUBUNIT"/>
    <property type="match status" value="1"/>
</dbReference>
<organism evidence="2 3">
    <name type="scientific">Polyrhizophydium stewartii</name>
    <dbReference type="NCBI Taxonomy" id="2732419"/>
    <lineage>
        <taxon>Eukaryota</taxon>
        <taxon>Fungi</taxon>
        <taxon>Fungi incertae sedis</taxon>
        <taxon>Chytridiomycota</taxon>
        <taxon>Chytridiomycota incertae sedis</taxon>
        <taxon>Chytridiomycetes</taxon>
        <taxon>Rhizophydiales</taxon>
        <taxon>Rhizophydiales incertae sedis</taxon>
        <taxon>Polyrhizophydium</taxon>
    </lineage>
</organism>
<reference evidence="2 3" key="1">
    <citation type="submission" date="2023-09" db="EMBL/GenBank/DDBJ databases">
        <title>Pangenome analysis of Batrachochytrium dendrobatidis and related Chytrids.</title>
        <authorList>
            <person name="Yacoub M.N."/>
            <person name="Stajich J.E."/>
            <person name="James T.Y."/>
        </authorList>
    </citation>
    <scope>NUCLEOTIDE SEQUENCE [LARGE SCALE GENOMIC DNA]</scope>
    <source>
        <strain evidence="2 3">JEL0888</strain>
    </source>
</reference>
<name>A0ABR4N9F0_9FUNG</name>
<dbReference type="Pfam" id="PF02597">
    <property type="entry name" value="ThiS"/>
    <property type="match status" value="1"/>
</dbReference>
<dbReference type="SUPFAM" id="SSF54285">
    <property type="entry name" value="MoaD/ThiS"/>
    <property type="match status" value="1"/>
</dbReference>
<comment type="caution">
    <text evidence="2">The sequence shown here is derived from an EMBL/GenBank/DDBJ whole genome shotgun (WGS) entry which is preliminary data.</text>
</comment>
<gene>
    <name evidence="2" type="ORF">HK105_204503</name>
</gene>
<keyword evidence="3" id="KW-1185">Reference proteome</keyword>
<dbReference type="PANTHER" id="PTHR33359:SF1">
    <property type="entry name" value="MOLYBDOPTERIN SYNTHASE SULFUR CARRIER SUBUNIT"/>
    <property type="match status" value="1"/>
</dbReference>
<evidence type="ECO:0008006" key="4">
    <source>
        <dbReference type="Google" id="ProtNLM"/>
    </source>
</evidence>
<sequence length="107" mass="10581">MAGVGDREDVPEPQPPNGAITVLYFASGRELAGVASEQLPLAGTGASVPEVLAVLTARHPALARIAPSCMLAVNMQMVAASGIGADGAAVLVRPGDEVALIPPVSGG</sequence>
<keyword evidence="1" id="KW-0547">Nucleotide-binding</keyword>
<dbReference type="InterPro" id="IPR003749">
    <property type="entry name" value="ThiS/MoaD-like"/>
</dbReference>
<dbReference type="InterPro" id="IPR012675">
    <property type="entry name" value="Beta-grasp_dom_sf"/>
</dbReference>
<proteinExistence type="predicted"/>
<dbReference type="EMBL" id="JADGIZ020000019">
    <property type="protein sequence ID" value="KAL2916079.1"/>
    <property type="molecule type" value="Genomic_DNA"/>
</dbReference>
<evidence type="ECO:0000313" key="3">
    <source>
        <dbReference type="Proteomes" id="UP001527925"/>
    </source>
</evidence>
<dbReference type="InterPro" id="IPR016155">
    <property type="entry name" value="Mopterin_synth/thiamin_S_b"/>
</dbReference>